<dbReference type="Gene3D" id="3.90.1300.10">
    <property type="entry name" value="Amidase signature (AS) domain"/>
    <property type="match status" value="1"/>
</dbReference>
<organism evidence="2 3">
    <name type="scientific">Siminovitchia sediminis</name>
    <dbReference type="NCBI Taxonomy" id="1274353"/>
    <lineage>
        <taxon>Bacteria</taxon>
        <taxon>Bacillati</taxon>
        <taxon>Bacillota</taxon>
        <taxon>Bacilli</taxon>
        <taxon>Bacillales</taxon>
        <taxon>Bacillaceae</taxon>
        <taxon>Siminovitchia</taxon>
    </lineage>
</organism>
<evidence type="ECO:0000313" key="2">
    <source>
        <dbReference type="EMBL" id="MFD1707928.1"/>
    </source>
</evidence>
<protein>
    <submittedName>
        <fullName evidence="2">Amidase</fullName>
    </submittedName>
</protein>
<dbReference type="InterPro" id="IPR023631">
    <property type="entry name" value="Amidase_dom"/>
</dbReference>
<sequence length="441" mass="47713">MGLLQLSKSLEDREISPVELVEQSLAKIRRENPSCNAFITVCEEQALADAAAAEKEIKNGSVKSPLHGVPVAVKDVIFTKGIRTTMGSKLYKDFVPDQDAAVIKKLRDAGAIIIGKTHTHEFAYGPIGDRSFFGPARNPYNPEKITGGSSSGSAAAIAADMVSVALGTDTGGSVRIPASACGVVGMKPTYGLVSTDGVYHTAYTLDHVGPMTKTVRDNAVLLHLFTGNKYLDLLEEDISGKVIGLPSFFFKNIDSEVADAINQVIIIYESLGASVVEVDVKGIEEIAKFQKITIQAEAYATHRDNLSKHSLDYDREVYERLASGQNMPADEYIVAQQQKEALITHFNQVFEKADVLLTPTIPMLPTDIGQREVNIGNKTEPVRQALLRLTSPINYTGNPALSVPCGFSRGGLPIGFQLLGIHGKEALLYQIGHAYERIGKK</sequence>
<gene>
    <name evidence="2" type="ORF">ACFSCZ_14475</name>
</gene>
<accession>A0ABW4KK96</accession>
<dbReference type="Pfam" id="PF01425">
    <property type="entry name" value="Amidase"/>
    <property type="match status" value="1"/>
</dbReference>
<feature type="domain" description="Amidase" evidence="1">
    <location>
        <begin position="19"/>
        <end position="428"/>
    </location>
</feature>
<proteinExistence type="predicted"/>
<dbReference type="PANTHER" id="PTHR11895">
    <property type="entry name" value="TRANSAMIDASE"/>
    <property type="match status" value="1"/>
</dbReference>
<dbReference type="InterPro" id="IPR000120">
    <property type="entry name" value="Amidase"/>
</dbReference>
<dbReference type="InterPro" id="IPR020556">
    <property type="entry name" value="Amidase_CS"/>
</dbReference>
<evidence type="ECO:0000259" key="1">
    <source>
        <dbReference type="Pfam" id="PF01425"/>
    </source>
</evidence>
<dbReference type="InterPro" id="IPR036928">
    <property type="entry name" value="AS_sf"/>
</dbReference>
<dbReference type="EMBL" id="JBHUEO010000049">
    <property type="protein sequence ID" value="MFD1707928.1"/>
    <property type="molecule type" value="Genomic_DNA"/>
</dbReference>
<keyword evidence="3" id="KW-1185">Reference proteome</keyword>
<evidence type="ECO:0000313" key="3">
    <source>
        <dbReference type="Proteomes" id="UP001597301"/>
    </source>
</evidence>
<dbReference type="RefSeq" id="WP_380774799.1">
    <property type="nucleotide sequence ID" value="NZ_JBHUEO010000049.1"/>
</dbReference>
<dbReference type="SUPFAM" id="SSF75304">
    <property type="entry name" value="Amidase signature (AS) enzymes"/>
    <property type="match status" value="1"/>
</dbReference>
<name>A0ABW4KK96_9BACI</name>
<dbReference type="Proteomes" id="UP001597301">
    <property type="component" value="Unassembled WGS sequence"/>
</dbReference>
<dbReference type="PANTHER" id="PTHR11895:SF176">
    <property type="entry name" value="AMIDASE AMID-RELATED"/>
    <property type="match status" value="1"/>
</dbReference>
<reference evidence="3" key="1">
    <citation type="journal article" date="2019" name="Int. J. Syst. Evol. Microbiol.">
        <title>The Global Catalogue of Microorganisms (GCM) 10K type strain sequencing project: providing services to taxonomists for standard genome sequencing and annotation.</title>
        <authorList>
            <consortium name="The Broad Institute Genomics Platform"/>
            <consortium name="The Broad Institute Genome Sequencing Center for Infectious Disease"/>
            <person name="Wu L."/>
            <person name="Ma J."/>
        </authorList>
    </citation>
    <scope>NUCLEOTIDE SEQUENCE [LARGE SCALE GENOMIC DNA]</scope>
    <source>
        <strain evidence="3">CGMCC 1.12295</strain>
    </source>
</reference>
<comment type="caution">
    <text evidence="2">The sequence shown here is derived from an EMBL/GenBank/DDBJ whole genome shotgun (WGS) entry which is preliminary data.</text>
</comment>
<dbReference type="PROSITE" id="PS00571">
    <property type="entry name" value="AMIDASES"/>
    <property type="match status" value="1"/>
</dbReference>